<dbReference type="Pfam" id="PF07530">
    <property type="entry name" value="PRE_C2HC"/>
    <property type="match status" value="1"/>
</dbReference>
<accession>A0A8X6RC69</accession>
<feature type="compositionally biased region" description="Low complexity" evidence="1">
    <location>
        <begin position="15"/>
        <end position="27"/>
    </location>
</feature>
<reference evidence="3" key="1">
    <citation type="submission" date="2020-08" db="EMBL/GenBank/DDBJ databases">
        <title>Multicomponent nature underlies the extraordinary mechanical properties of spider dragline silk.</title>
        <authorList>
            <person name="Kono N."/>
            <person name="Nakamura H."/>
            <person name="Mori M."/>
            <person name="Yoshida Y."/>
            <person name="Ohtoshi R."/>
            <person name="Malay A.D."/>
            <person name="Moran D.A.P."/>
            <person name="Tomita M."/>
            <person name="Numata K."/>
            <person name="Arakawa K."/>
        </authorList>
    </citation>
    <scope>NUCLEOTIDE SEQUENCE</scope>
</reference>
<evidence type="ECO:0000313" key="4">
    <source>
        <dbReference type="Proteomes" id="UP000887159"/>
    </source>
</evidence>
<organism evidence="3 4">
    <name type="scientific">Trichonephila clavipes</name>
    <name type="common">Golden silk orbweaver</name>
    <name type="synonym">Nephila clavipes</name>
    <dbReference type="NCBI Taxonomy" id="2585209"/>
    <lineage>
        <taxon>Eukaryota</taxon>
        <taxon>Metazoa</taxon>
        <taxon>Ecdysozoa</taxon>
        <taxon>Arthropoda</taxon>
        <taxon>Chelicerata</taxon>
        <taxon>Arachnida</taxon>
        <taxon>Araneae</taxon>
        <taxon>Araneomorphae</taxon>
        <taxon>Entelegynae</taxon>
        <taxon>Araneoidea</taxon>
        <taxon>Nephilidae</taxon>
        <taxon>Trichonephila</taxon>
    </lineage>
</organism>
<gene>
    <name evidence="3" type="primary">AVEN_54272_1</name>
    <name evidence="3" type="ORF">TNCV_3545031</name>
</gene>
<keyword evidence="4" id="KW-1185">Reference proteome</keyword>
<dbReference type="Proteomes" id="UP000887159">
    <property type="component" value="Unassembled WGS sequence"/>
</dbReference>
<sequence length="198" mass="22708">MNSTSPSTENGNIESNNSTNQSTAQNSLPPPIMLFVEDNYKTQMAAITKVFPKIRSRLTGDFLKLYTDNPEERRLAVQLLKKLKFQFYTIKVKADRPIKVVIKVLPRSSKPEEIKEDPELLGYTPERVNQLVGRKTKRALPIFLIALPRNLDNLKIFDLKILSYLSIRVEGYNRKGVTQCYTCNNVNHTSENCHLNPR</sequence>
<name>A0A8X6RC69_TRICX</name>
<proteinExistence type="predicted"/>
<evidence type="ECO:0000313" key="3">
    <source>
        <dbReference type="EMBL" id="GFX91420.1"/>
    </source>
</evidence>
<dbReference type="AlphaFoldDB" id="A0A8X6RC69"/>
<evidence type="ECO:0000259" key="2">
    <source>
        <dbReference type="Pfam" id="PF07530"/>
    </source>
</evidence>
<dbReference type="EMBL" id="BMAU01021132">
    <property type="protein sequence ID" value="GFX91420.1"/>
    <property type="molecule type" value="Genomic_DNA"/>
</dbReference>
<feature type="compositionally biased region" description="Polar residues" evidence="1">
    <location>
        <begin position="1"/>
        <end position="14"/>
    </location>
</feature>
<evidence type="ECO:0000256" key="1">
    <source>
        <dbReference type="SAM" id="MobiDB-lite"/>
    </source>
</evidence>
<comment type="caution">
    <text evidence="3">The sequence shown here is derived from an EMBL/GenBank/DDBJ whole genome shotgun (WGS) entry which is preliminary data.</text>
</comment>
<feature type="region of interest" description="Disordered" evidence="1">
    <location>
        <begin position="1"/>
        <end position="28"/>
    </location>
</feature>
<feature type="domain" description="Pre-C2HC" evidence="2">
    <location>
        <begin position="112"/>
        <end position="175"/>
    </location>
</feature>
<dbReference type="InterPro" id="IPR006579">
    <property type="entry name" value="Pre_C2HC_dom"/>
</dbReference>
<protein>
    <submittedName>
        <fullName evidence="3">PRE_C2HC domain-containing protein</fullName>
    </submittedName>
</protein>